<reference evidence="2" key="1">
    <citation type="submission" date="2021-01" db="EMBL/GenBank/DDBJ databases">
        <title>Whole genome shotgun sequence of Virgisporangium ochraceum NBRC 16418.</title>
        <authorList>
            <person name="Komaki H."/>
            <person name="Tamura T."/>
        </authorList>
    </citation>
    <scope>NUCLEOTIDE SEQUENCE</scope>
    <source>
        <strain evidence="2">NBRC 16418</strain>
    </source>
</reference>
<proteinExistence type="predicted"/>
<protein>
    <submittedName>
        <fullName evidence="2">Uncharacterized protein</fullName>
    </submittedName>
</protein>
<gene>
    <name evidence="2" type="ORF">Voc01_012540</name>
</gene>
<comment type="caution">
    <text evidence="2">The sequence shown here is derived from an EMBL/GenBank/DDBJ whole genome shotgun (WGS) entry which is preliminary data.</text>
</comment>
<dbReference type="Proteomes" id="UP000635606">
    <property type="component" value="Unassembled WGS sequence"/>
</dbReference>
<feature type="compositionally biased region" description="Low complexity" evidence="1">
    <location>
        <begin position="65"/>
        <end position="98"/>
    </location>
</feature>
<sequence length="198" mass="20836">MTTGPDNLGNGAAKTEDRFAGQLGYRPRGSRDGGSLPAGRPTNGPHDGPLNGSLGGPISGGGTRMNGNRNGSALNGSSLSNPLDPGPLGSPLDGTGLPELAAPIHTENLIASTLTEPKLPDTDPVESDLSFRDSSNLMASDSWLESAGKDVVDHPLLRGLLLELPPKGSTMQVQWLDRWFEAARSILELLYRFEGKRD</sequence>
<organism evidence="2 3">
    <name type="scientific">Virgisporangium ochraceum</name>
    <dbReference type="NCBI Taxonomy" id="65505"/>
    <lineage>
        <taxon>Bacteria</taxon>
        <taxon>Bacillati</taxon>
        <taxon>Actinomycetota</taxon>
        <taxon>Actinomycetes</taxon>
        <taxon>Micromonosporales</taxon>
        <taxon>Micromonosporaceae</taxon>
        <taxon>Virgisporangium</taxon>
    </lineage>
</organism>
<evidence type="ECO:0000313" key="2">
    <source>
        <dbReference type="EMBL" id="GIJ66337.1"/>
    </source>
</evidence>
<dbReference type="AlphaFoldDB" id="A0A8J3ZNU6"/>
<feature type="region of interest" description="Disordered" evidence="1">
    <location>
        <begin position="1"/>
        <end position="99"/>
    </location>
</feature>
<dbReference type="RefSeq" id="WP_203926383.1">
    <property type="nucleotide sequence ID" value="NZ_BOPH01000017.1"/>
</dbReference>
<keyword evidence="3" id="KW-1185">Reference proteome</keyword>
<feature type="compositionally biased region" description="Gly residues" evidence="1">
    <location>
        <begin position="53"/>
        <end position="64"/>
    </location>
</feature>
<accession>A0A8J3ZNU6</accession>
<dbReference type="EMBL" id="BOPH01000017">
    <property type="protein sequence ID" value="GIJ66337.1"/>
    <property type="molecule type" value="Genomic_DNA"/>
</dbReference>
<evidence type="ECO:0000256" key="1">
    <source>
        <dbReference type="SAM" id="MobiDB-lite"/>
    </source>
</evidence>
<evidence type="ECO:0000313" key="3">
    <source>
        <dbReference type="Proteomes" id="UP000635606"/>
    </source>
</evidence>
<name>A0A8J3ZNU6_9ACTN</name>